<organism evidence="2 3">
    <name type="scientific">Leptospira santarosai</name>
    <dbReference type="NCBI Taxonomy" id="28183"/>
    <lineage>
        <taxon>Bacteria</taxon>
        <taxon>Pseudomonadati</taxon>
        <taxon>Spirochaetota</taxon>
        <taxon>Spirochaetia</taxon>
        <taxon>Leptospirales</taxon>
        <taxon>Leptospiraceae</taxon>
        <taxon>Leptospira</taxon>
    </lineage>
</organism>
<accession>A0AB73N873</accession>
<dbReference type="PROSITE" id="PS50943">
    <property type="entry name" value="HTH_CROC1"/>
    <property type="match status" value="1"/>
</dbReference>
<evidence type="ECO:0000313" key="2">
    <source>
        <dbReference type="EMBL" id="ONF92616.1"/>
    </source>
</evidence>
<dbReference type="InterPro" id="IPR010982">
    <property type="entry name" value="Lambda_DNA-bd_dom_sf"/>
</dbReference>
<evidence type="ECO:0000313" key="3">
    <source>
        <dbReference type="Proteomes" id="UP000189337"/>
    </source>
</evidence>
<dbReference type="RefSeq" id="WP_075979672.1">
    <property type="nucleotide sequence ID" value="NZ_JAUOTE010000055.1"/>
</dbReference>
<dbReference type="SMART" id="SM00530">
    <property type="entry name" value="HTH_XRE"/>
    <property type="match status" value="1"/>
</dbReference>
<protein>
    <submittedName>
        <fullName evidence="2">Transcriptional regulator</fullName>
    </submittedName>
</protein>
<gene>
    <name evidence="2" type="ORF">BWD14_11850</name>
</gene>
<reference evidence="2 3" key="1">
    <citation type="submission" date="2017-01" db="EMBL/GenBank/DDBJ databases">
        <title>Comparative genomic analysis of Brazilian Leptospira santarosai.</title>
        <authorList>
            <person name="Moreno L.Z."/>
            <person name="Miraglia F."/>
            <person name="Kremer F.S."/>
            <person name="Eslabao M.R."/>
            <person name="Lilenbaum W."/>
            <person name="Dellagostin O.A."/>
            <person name="Moreno A.M."/>
        </authorList>
    </citation>
    <scope>NUCLEOTIDE SEQUENCE [LARGE SCALE GENOMIC DNA]</scope>
    <source>
        <strain evidence="2 3">M52/8-19</strain>
    </source>
</reference>
<proteinExistence type="predicted"/>
<dbReference type="EMBL" id="MTSU01000010">
    <property type="protein sequence ID" value="ONF92616.1"/>
    <property type="molecule type" value="Genomic_DNA"/>
</dbReference>
<dbReference type="Pfam" id="PF01381">
    <property type="entry name" value="HTH_3"/>
    <property type="match status" value="1"/>
</dbReference>
<dbReference type="SUPFAM" id="SSF47413">
    <property type="entry name" value="lambda repressor-like DNA-binding domains"/>
    <property type="match status" value="1"/>
</dbReference>
<name>A0AB73N873_9LEPT</name>
<evidence type="ECO:0000259" key="1">
    <source>
        <dbReference type="PROSITE" id="PS50943"/>
    </source>
</evidence>
<sequence>MNTPGQRIKYIRTEGLGKKLNQEEFAATIFLSQSQLSKLENDETETSEQTAFIIEIVHKFRMEWVLNGKGSKIAIIDDLKEEYTSKFKSVDLLFRKMEIYPKSKKSFDSYFKLSEKQRNVVDQIIDCFLEK</sequence>
<comment type="caution">
    <text evidence="2">The sequence shown here is derived from an EMBL/GenBank/DDBJ whole genome shotgun (WGS) entry which is preliminary data.</text>
</comment>
<dbReference type="Gene3D" id="1.10.260.40">
    <property type="entry name" value="lambda repressor-like DNA-binding domains"/>
    <property type="match status" value="1"/>
</dbReference>
<dbReference type="Proteomes" id="UP000189337">
    <property type="component" value="Unassembled WGS sequence"/>
</dbReference>
<dbReference type="GO" id="GO:0003677">
    <property type="term" value="F:DNA binding"/>
    <property type="evidence" value="ECO:0007669"/>
    <property type="project" value="InterPro"/>
</dbReference>
<dbReference type="InterPro" id="IPR001387">
    <property type="entry name" value="Cro/C1-type_HTH"/>
</dbReference>
<dbReference type="AlphaFoldDB" id="A0AB73N873"/>
<feature type="domain" description="HTH cro/C1-type" evidence="1">
    <location>
        <begin position="18"/>
        <end position="65"/>
    </location>
</feature>
<dbReference type="CDD" id="cd00093">
    <property type="entry name" value="HTH_XRE"/>
    <property type="match status" value="1"/>
</dbReference>